<reference evidence="1 2" key="1">
    <citation type="submission" date="2014-12" db="EMBL/GenBank/DDBJ databases">
        <title>Draft genome sequence of Paenibacillus kamchatkensis strain B-2647.</title>
        <authorList>
            <person name="Karlyshev A.V."/>
            <person name="Kudryashova E.B."/>
        </authorList>
    </citation>
    <scope>NUCLEOTIDE SEQUENCE [LARGE SCALE GENOMIC DNA]</scope>
    <source>
        <strain evidence="1 2">VKM B-2647</strain>
    </source>
</reference>
<comment type="caution">
    <text evidence="1">The sequence shown here is derived from an EMBL/GenBank/DDBJ whole genome shotgun (WGS) entry which is preliminary data.</text>
</comment>
<gene>
    <name evidence="1" type="ORF">SD70_13910</name>
</gene>
<dbReference type="InterPro" id="IPR036812">
    <property type="entry name" value="NAD(P)_OxRdtase_dom_sf"/>
</dbReference>
<evidence type="ECO:0008006" key="3">
    <source>
        <dbReference type="Google" id="ProtNLM"/>
    </source>
</evidence>
<organism evidence="1 2">
    <name type="scientific">Gordoniibacillus kamchatkensis</name>
    <dbReference type="NCBI Taxonomy" id="1590651"/>
    <lineage>
        <taxon>Bacteria</taxon>
        <taxon>Bacillati</taxon>
        <taxon>Bacillota</taxon>
        <taxon>Bacilli</taxon>
        <taxon>Bacillales</taxon>
        <taxon>Paenibacillaceae</taxon>
        <taxon>Gordoniibacillus</taxon>
    </lineage>
</organism>
<accession>A0ABR5AHV3</accession>
<dbReference type="Gene3D" id="3.20.20.100">
    <property type="entry name" value="NADP-dependent oxidoreductase domain"/>
    <property type="match status" value="1"/>
</dbReference>
<evidence type="ECO:0000313" key="2">
    <source>
        <dbReference type="Proteomes" id="UP000031967"/>
    </source>
</evidence>
<evidence type="ECO:0000313" key="1">
    <source>
        <dbReference type="EMBL" id="KIL40338.1"/>
    </source>
</evidence>
<dbReference type="EMBL" id="JXAK01000022">
    <property type="protein sequence ID" value="KIL40338.1"/>
    <property type="molecule type" value="Genomic_DNA"/>
</dbReference>
<sequence>MNVCDHRPLQNGVMKRLRDAGKTVFVRSLFLQGLVHLAPEQLPAHLEEAAAPLSALHGLSERYGISVGSIAVAFIRDLQGVDSLVVGAETPQQVRGNIRLLEEAPPLPERLTQEIVRLFADMPERVITPHLWPQNKS</sequence>
<keyword evidence="2" id="KW-1185">Reference proteome</keyword>
<name>A0ABR5AHV3_9BACL</name>
<proteinExistence type="predicted"/>
<dbReference type="Proteomes" id="UP000031967">
    <property type="component" value="Unassembled WGS sequence"/>
</dbReference>
<dbReference type="SUPFAM" id="SSF51430">
    <property type="entry name" value="NAD(P)-linked oxidoreductase"/>
    <property type="match status" value="1"/>
</dbReference>
<protein>
    <recommendedName>
        <fullName evidence="3">NADP-dependent oxidoreductase domain-containing protein</fullName>
    </recommendedName>
</protein>